<accession>A0ABQ1RKA6</accession>
<dbReference type="PROSITE" id="PS50110">
    <property type="entry name" value="RESPONSE_REGULATORY"/>
    <property type="match status" value="1"/>
</dbReference>
<dbReference type="PANTHER" id="PTHR44591">
    <property type="entry name" value="STRESS RESPONSE REGULATOR PROTEIN 1"/>
    <property type="match status" value="1"/>
</dbReference>
<reference evidence="5" key="1">
    <citation type="journal article" date="2019" name="Int. J. Syst. Evol. Microbiol.">
        <title>The Global Catalogue of Microorganisms (GCM) 10K type strain sequencing project: providing services to taxonomists for standard genome sequencing and annotation.</title>
        <authorList>
            <consortium name="The Broad Institute Genomics Platform"/>
            <consortium name="The Broad Institute Genome Sequencing Center for Infectious Disease"/>
            <person name="Wu L."/>
            <person name="Ma J."/>
        </authorList>
    </citation>
    <scope>NUCLEOTIDE SEQUENCE [LARGE SCALE GENOMIC DNA]</scope>
    <source>
        <strain evidence="5">CGMCC 1.12923</strain>
    </source>
</reference>
<dbReference type="SUPFAM" id="SSF52172">
    <property type="entry name" value="CheY-like"/>
    <property type="match status" value="1"/>
</dbReference>
<evidence type="ECO:0000313" key="5">
    <source>
        <dbReference type="Proteomes" id="UP000614272"/>
    </source>
</evidence>
<dbReference type="Gene3D" id="3.40.50.2300">
    <property type="match status" value="1"/>
</dbReference>
<protein>
    <submittedName>
        <fullName evidence="4">Response regulator</fullName>
    </submittedName>
</protein>
<dbReference type="PANTHER" id="PTHR44591:SF3">
    <property type="entry name" value="RESPONSE REGULATORY DOMAIN-CONTAINING PROTEIN"/>
    <property type="match status" value="1"/>
</dbReference>
<dbReference type="RefSeq" id="WP_099035719.1">
    <property type="nucleotide sequence ID" value="NZ_BMGJ01000014.1"/>
</dbReference>
<keyword evidence="1 2" id="KW-0597">Phosphoprotein</keyword>
<dbReference type="Pfam" id="PF00072">
    <property type="entry name" value="Response_reg"/>
    <property type="match status" value="1"/>
</dbReference>
<dbReference type="InterPro" id="IPR001789">
    <property type="entry name" value="Sig_transdc_resp-reg_receiver"/>
</dbReference>
<name>A0ABQ1RKA6_9ALTE</name>
<dbReference type="InterPro" id="IPR011006">
    <property type="entry name" value="CheY-like_superfamily"/>
</dbReference>
<proteinExistence type="predicted"/>
<comment type="caution">
    <text evidence="4">The sequence shown here is derived from an EMBL/GenBank/DDBJ whole genome shotgun (WGS) entry which is preliminary data.</text>
</comment>
<evidence type="ECO:0000313" key="4">
    <source>
        <dbReference type="EMBL" id="GGD73407.1"/>
    </source>
</evidence>
<sequence length="129" mass="14367">MSDLRKVLYVEDDPDIREIAELALEDVGGLILNSCASGELAIQQLEVFKPQVILLDVMMPGMDGPETLSAMRDMGVITDTVLVIFMTAKVHPDELQRYKNLGVEQVISKPFDPMTLADEVRALWDTFNA</sequence>
<evidence type="ECO:0000259" key="3">
    <source>
        <dbReference type="PROSITE" id="PS50110"/>
    </source>
</evidence>
<keyword evidence="5" id="KW-1185">Reference proteome</keyword>
<organism evidence="4 5">
    <name type="scientific">Lacimicrobium alkaliphilum</name>
    <dbReference type="NCBI Taxonomy" id="1526571"/>
    <lineage>
        <taxon>Bacteria</taxon>
        <taxon>Pseudomonadati</taxon>
        <taxon>Pseudomonadota</taxon>
        <taxon>Gammaproteobacteria</taxon>
        <taxon>Alteromonadales</taxon>
        <taxon>Alteromonadaceae</taxon>
        <taxon>Lacimicrobium</taxon>
    </lineage>
</organism>
<dbReference type="EMBL" id="BMGJ01000014">
    <property type="protein sequence ID" value="GGD73407.1"/>
    <property type="molecule type" value="Genomic_DNA"/>
</dbReference>
<dbReference type="InterPro" id="IPR050595">
    <property type="entry name" value="Bact_response_regulator"/>
</dbReference>
<feature type="modified residue" description="4-aspartylphosphate" evidence="2">
    <location>
        <position position="56"/>
    </location>
</feature>
<dbReference type="Proteomes" id="UP000614272">
    <property type="component" value="Unassembled WGS sequence"/>
</dbReference>
<feature type="domain" description="Response regulatory" evidence="3">
    <location>
        <begin position="6"/>
        <end position="124"/>
    </location>
</feature>
<gene>
    <name evidence="4" type="ORF">GCM10011357_30630</name>
</gene>
<evidence type="ECO:0000256" key="1">
    <source>
        <dbReference type="ARBA" id="ARBA00022553"/>
    </source>
</evidence>
<dbReference type="SMART" id="SM00448">
    <property type="entry name" value="REC"/>
    <property type="match status" value="1"/>
</dbReference>
<evidence type="ECO:0000256" key="2">
    <source>
        <dbReference type="PROSITE-ProRule" id="PRU00169"/>
    </source>
</evidence>